<dbReference type="NCBIfam" id="TIGR00119">
    <property type="entry name" value="acolac_sm"/>
    <property type="match status" value="1"/>
</dbReference>
<dbReference type="InterPro" id="IPR039557">
    <property type="entry name" value="AHAS_ACT"/>
</dbReference>
<dbReference type="InterPro" id="IPR004789">
    <property type="entry name" value="Acetalactate_synth_ssu"/>
</dbReference>
<proteinExistence type="inferred from homology"/>
<dbReference type="PANTHER" id="PTHR30239:SF0">
    <property type="entry name" value="ACETOLACTATE SYNTHASE SMALL SUBUNIT 1, CHLOROPLASTIC"/>
    <property type="match status" value="1"/>
</dbReference>
<dbReference type="PROSITE" id="PS51671">
    <property type="entry name" value="ACT"/>
    <property type="match status" value="1"/>
</dbReference>
<reference evidence="10 11" key="1">
    <citation type="submission" date="2019-10" db="EMBL/GenBank/DDBJ databases">
        <authorList>
            <person name="Dong K."/>
        </authorList>
    </citation>
    <scope>NUCLEOTIDE SEQUENCE [LARGE SCALE GENOMIC DNA]</scope>
    <source>
        <strain evidence="10 11">DSM 28960</strain>
    </source>
</reference>
<gene>
    <name evidence="10" type="primary">ilvN</name>
    <name evidence="10" type="ORF">GHI93_09955</name>
</gene>
<keyword evidence="8 10" id="KW-0808">Transferase</keyword>
<evidence type="ECO:0000256" key="1">
    <source>
        <dbReference type="ARBA" id="ARBA00004974"/>
    </source>
</evidence>
<dbReference type="Gene3D" id="3.30.70.1150">
    <property type="entry name" value="ACT-like. Chain A, domain 2"/>
    <property type="match status" value="1"/>
</dbReference>
<dbReference type="InterPro" id="IPR027271">
    <property type="entry name" value="Acetolactate_synth/TF_NikR_C"/>
</dbReference>
<name>A0A7X1ZAG0_9LACT</name>
<comment type="catalytic activity">
    <reaction evidence="7 8">
        <text>2 pyruvate + H(+) = (2S)-2-acetolactate + CO2</text>
        <dbReference type="Rhea" id="RHEA:25249"/>
        <dbReference type="ChEBI" id="CHEBI:15361"/>
        <dbReference type="ChEBI" id="CHEBI:15378"/>
        <dbReference type="ChEBI" id="CHEBI:16526"/>
        <dbReference type="ChEBI" id="CHEBI:58476"/>
        <dbReference type="EC" id="2.2.1.6"/>
    </reaction>
</comment>
<evidence type="ECO:0000313" key="11">
    <source>
        <dbReference type="Proteomes" id="UP000439550"/>
    </source>
</evidence>
<dbReference type="GO" id="GO:1990610">
    <property type="term" value="F:acetolactate synthase regulator activity"/>
    <property type="evidence" value="ECO:0007669"/>
    <property type="project" value="UniProtKB-UniRule"/>
</dbReference>
<dbReference type="Proteomes" id="UP000439550">
    <property type="component" value="Unassembled WGS sequence"/>
</dbReference>
<dbReference type="RefSeq" id="WP_153496911.1">
    <property type="nucleotide sequence ID" value="NZ_CAXYUY010000005.1"/>
</dbReference>
<dbReference type="FunFam" id="3.30.70.1150:FF:000001">
    <property type="entry name" value="Acetolactate synthase small subunit"/>
    <property type="match status" value="1"/>
</dbReference>
<dbReference type="GO" id="GO:0003984">
    <property type="term" value="F:acetolactate synthase activity"/>
    <property type="evidence" value="ECO:0007669"/>
    <property type="project" value="UniProtKB-UniRule"/>
</dbReference>
<comment type="subunit">
    <text evidence="4 8">Dimer of large and small chains.</text>
</comment>
<comment type="caution">
    <text evidence="10">The sequence shown here is derived from an EMBL/GenBank/DDBJ whole genome shotgun (WGS) entry which is preliminary data.</text>
</comment>
<sequence>MRRMIVAKLNNVTGVLNRFTAVLNRRQINIVSVSAGITENYSVSNITVVVDVDDLFGMEQIIKQLNRLIDVIEVEDLTDLAHVEREVILLKVEAPASKRAEIFTMIDPFRASVIDVSNENITIQATGQIDKIEALIAIVKPYGILNLSRTGATGLERG</sequence>
<dbReference type="AlphaFoldDB" id="A0A7X1ZAG0"/>
<dbReference type="Pfam" id="PF22629">
    <property type="entry name" value="ACT_AHAS_ss"/>
    <property type="match status" value="1"/>
</dbReference>
<evidence type="ECO:0000313" key="10">
    <source>
        <dbReference type="EMBL" id="MQW40249.1"/>
    </source>
</evidence>
<evidence type="ECO:0000259" key="9">
    <source>
        <dbReference type="PROSITE" id="PS51671"/>
    </source>
</evidence>
<evidence type="ECO:0000256" key="6">
    <source>
        <dbReference type="ARBA" id="ARBA00023304"/>
    </source>
</evidence>
<dbReference type="InterPro" id="IPR054480">
    <property type="entry name" value="AHAS_small-like_ACT"/>
</dbReference>
<dbReference type="UniPathway" id="UPA00049">
    <property type="reaction ID" value="UER00059"/>
</dbReference>
<keyword evidence="5 8" id="KW-0028">Amino-acid biosynthesis</keyword>
<keyword evidence="11" id="KW-1185">Reference proteome</keyword>
<dbReference type="Gene3D" id="3.30.70.260">
    <property type="match status" value="1"/>
</dbReference>
<organism evidence="10 11">
    <name type="scientific">Lactococcus hircilactis</name>
    <dbReference type="NCBI Taxonomy" id="1494462"/>
    <lineage>
        <taxon>Bacteria</taxon>
        <taxon>Bacillati</taxon>
        <taxon>Bacillota</taxon>
        <taxon>Bacilli</taxon>
        <taxon>Lactobacillales</taxon>
        <taxon>Streptococcaceae</taxon>
        <taxon>Lactococcus</taxon>
    </lineage>
</organism>
<evidence type="ECO:0000256" key="5">
    <source>
        <dbReference type="ARBA" id="ARBA00022605"/>
    </source>
</evidence>
<evidence type="ECO:0000256" key="7">
    <source>
        <dbReference type="ARBA" id="ARBA00048670"/>
    </source>
</evidence>
<dbReference type="GO" id="GO:0009099">
    <property type="term" value="P:L-valine biosynthetic process"/>
    <property type="evidence" value="ECO:0007669"/>
    <property type="project" value="UniProtKB-UniRule"/>
</dbReference>
<evidence type="ECO:0000256" key="4">
    <source>
        <dbReference type="ARBA" id="ARBA00011744"/>
    </source>
</evidence>
<comment type="function">
    <text evidence="8">Catalyzes the conversion of 2 pyruvate molecules into acetolactate in the first common step of the biosynthetic pathway of the branched-amino acids such as leucine, isoleucine, and valine.</text>
</comment>
<evidence type="ECO:0000256" key="8">
    <source>
        <dbReference type="RuleBase" id="RU368092"/>
    </source>
</evidence>
<dbReference type="GO" id="GO:0005829">
    <property type="term" value="C:cytosol"/>
    <property type="evidence" value="ECO:0007669"/>
    <property type="project" value="TreeGrafter"/>
</dbReference>
<dbReference type="GO" id="GO:0009097">
    <property type="term" value="P:isoleucine biosynthetic process"/>
    <property type="evidence" value="ECO:0007669"/>
    <property type="project" value="UniProtKB-UniRule"/>
</dbReference>
<dbReference type="EMBL" id="WITJ01000014">
    <property type="protein sequence ID" value="MQW40249.1"/>
    <property type="molecule type" value="Genomic_DNA"/>
</dbReference>
<dbReference type="CDD" id="cd04878">
    <property type="entry name" value="ACT_AHAS"/>
    <property type="match status" value="1"/>
</dbReference>
<dbReference type="InterPro" id="IPR045865">
    <property type="entry name" value="ACT-like_dom_sf"/>
</dbReference>
<feature type="domain" description="ACT" evidence="9">
    <location>
        <begin position="4"/>
        <end position="79"/>
    </location>
</feature>
<keyword evidence="6 8" id="KW-0100">Branched-chain amino acid biosynthesis</keyword>
<comment type="pathway">
    <text evidence="2 8">Amino-acid biosynthesis; L-valine biosynthesis; L-valine from pyruvate: step 1/4.</text>
</comment>
<evidence type="ECO:0000256" key="3">
    <source>
        <dbReference type="ARBA" id="ARBA00006341"/>
    </source>
</evidence>
<dbReference type="NCBIfam" id="NF008864">
    <property type="entry name" value="PRK11895.1"/>
    <property type="match status" value="1"/>
</dbReference>
<accession>A0A7X1ZAG0</accession>
<comment type="pathway">
    <text evidence="1 8">Amino-acid biosynthesis; L-isoleucine biosynthesis; L-isoleucine from 2-oxobutanoate: step 1/4.</text>
</comment>
<protein>
    <recommendedName>
        <fullName evidence="8">Acetolactate synthase small subunit</fullName>
        <shortName evidence="8">AHAS</shortName>
        <shortName evidence="8">ALS</shortName>
        <ecNumber evidence="8">2.2.1.6</ecNumber>
    </recommendedName>
    <alternativeName>
        <fullName evidence="8">Acetohydroxy-acid synthase small subunit</fullName>
    </alternativeName>
</protein>
<dbReference type="InterPro" id="IPR019455">
    <property type="entry name" value="Acetolactate_synth_ssu_C"/>
</dbReference>
<dbReference type="InterPro" id="IPR002912">
    <property type="entry name" value="ACT_dom"/>
</dbReference>
<dbReference type="EC" id="2.2.1.6" evidence="8"/>
<dbReference type="Pfam" id="PF10369">
    <property type="entry name" value="ALS_ss_C"/>
    <property type="match status" value="1"/>
</dbReference>
<dbReference type="UniPathway" id="UPA00047">
    <property type="reaction ID" value="UER00055"/>
</dbReference>
<evidence type="ECO:0000256" key="2">
    <source>
        <dbReference type="ARBA" id="ARBA00005025"/>
    </source>
</evidence>
<comment type="similarity">
    <text evidence="3 8">Belongs to the acetolactate synthase small subunit family.</text>
</comment>
<dbReference type="PANTHER" id="PTHR30239">
    <property type="entry name" value="ACETOLACTATE SYNTHASE SMALL SUBUNIT"/>
    <property type="match status" value="1"/>
</dbReference>
<dbReference type="SUPFAM" id="SSF55021">
    <property type="entry name" value="ACT-like"/>
    <property type="match status" value="2"/>
</dbReference>
<dbReference type="OrthoDB" id="9787365at2"/>